<dbReference type="EMBL" id="PDCK01000043">
    <property type="protein sequence ID" value="PRQ28394.1"/>
    <property type="molecule type" value="Genomic_DNA"/>
</dbReference>
<comment type="similarity">
    <text evidence="6">Belongs to the protein kinase superfamily.</text>
</comment>
<dbReference type="InterPro" id="IPR052751">
    <property type="entry name" value="Plant_MAPKKK"/>
</dbReference>
<feature type="binding site" evidence="5">
    <location>
        <position position="65"/>
    </location>
    <ligand>
        <name>ATP</name>
        <dbReference type="ChEBI" id="CHEBI:30616"/>
    </ligand>
</feature>
<evidence type="ECO:0000259" key="7">
    <source>
        <dbReference type="PROSITE" id="PS50011"/>
    </source>
</evidence>
<evidence type="ECO:0000313" key="8">
    <source>
        <dbReference type="EMBL" id="PRQ28394.1"/>
    </source>
</evidence>
<dbReference type="CDD" id="cd06606">
    <property type="entry name" value="STKc_MAPKKK"/>
    <property type="match status" value="1"/>
</dbReference>
<reference evidence="8 9" key="1">
    <citation type="journal article" date="2018" name="Nat. Genet.">
        <title>The Rosa genome provides new insights in the design of modern roses.</title>
        <authorList>
            <person name="Bendahmane M."/>
        </authorList>
    </citation>
    <scope>NUCLEOTIDE SEQUENCE [LARGE SCALE GENOMIC DNA]</scope>
    <source>
        <strain evidence="9">cv. Old Blush</strain>
    </source>
</reference>
<dbReference type="InterPro" id="IPR008271">
    <property type="entry name" value="Ser/Thr_kinase_AS"/>
</dbReference>
<dbReference type="SUPFAM" id="SSF56112">
    <property type="entry name" value="Protein kinase-like (PK-like)"/>
    <property type="match status" value="1"/>
</dbReference>
<dbReference type="AlphaFoldDB" id="A0A2P6Q2K8"/>
<protein>
    <submittedName>
        <fullName evidence="8">Putative mitogen-activated protein kinase kinase kinase STE-STE11 family</fullName>
        <ecNumber evidence="8">2.7.11.25</ecNumber>
    </submittedName>
</protein>
<keyword evidence="2 5" id="KW-0547">Nucleotide-binding</keyword>
<accession>A0A2P6Q2K8</accession>
<evidence type="ECO:0000256" key="1">
    <source>
        <dbReference type="ARBA" id="ARBA00022679"/>
    </source>
</evidence>
<gene>
    <name evidence="8" type="ORF">RchiOBHm_Chr5g0002581</name>
</gene>
<dbReference type="Proteomes" id="UP000238479">
    <property type="component" value="Chromosome 5"/>
</dbReference>
<dbReference type="InterPro" id="IPR000719">
    <property type="entry name" value="Prot_kinase_dom"/>
</dbReference>
<keyword evidence="6" id="KW-0723">Serine/threonine-protein kinase</keyword>
<dbReference type="STRING" id="74649.A0A2P6Q2K8"/>
<dbReference type="Gene3D" id="1.10.510.10">
    <property type="entry name" value="Transferase(Phosphotransferase) domain 1"/>
    <property type="match status" value="1"/>
</dbReference>
<dbReference type="Pfam" id="PF00069">
    <property type="entry name" value="Pkinase"/>
    <property type="match status" value="1"/>
</dbReference>
<sequence length="455" mass="50455">MPYTSIYIHLPPNKTVHSSLQLQNHHQPNLQRKMNWTRGRTIGVGSSATVSIARSCDSGEVFAVKSASLSHSHSLQVEQELLSTLSCAQIVSYKGCNISTENGGVLYNLCLEYAPGGTLSDEVRRQSGSLSESTMRSYTRQILLGMQYLHANGIVHCDIKGHNILVTEEGAKLADLGCARRVNGDHGSATISGTPLYLAPEAARGEQQGFPADVWALGCTIIEMATGQVPWPNVSDPVSGLYRIGFSGDVPEIPNSMSKQGREFVSKCLKRDPLERWSASELLKHSFLLEEEESYCWNSPTTVLDHGLWDLEEFDDMEWEQSTCSNSARERIRRLSERNADTTSLVGGMLNWACDGDWVTVRSNKEVNILPEDANQDHEDEATNTNSSASSNGLGLGTCNGSFSCRDRKYWPLKASNSKCSKNVFCINQNFDNEEFWFFVHDIRNVVDLFKALVN</sequence>
<comment type="caution">
    <text evidence="8">The sequence shown here is derived from an EMBL/GenBank/DDBJ whole genome shotgun (WGS) entry which is preliminary data.</text>
</comment>
<name>A0A2P6Q2K8_ROSCH</name>
<keyword evidence="1 8" id="KW-0808">Transferase</keyword>
<evidence type="ECO:0000256" key="4">
    <source>
        <dbReference type="ARBA" id="ARBA00022840"/>
    </source>
</evidence>
<dbReference type="Gramene" id="PRQ28394">
    <property type="protein sequence ID" value="PRQ28394"/>
    <property type="gene ID" value="RchiOBHm_Chr5g0002581"/>
</dbReference>
<feature type="domain" description="Protein kinase" evidence="7">
    <location>
        <begin position="36"/>
        <end position="288"/>
    </location>
</feature>
<keyword evidence="9" id="KW-1185">Reference proteome</keyword>
<proteinExistence type="inferred from homology"/>
<keyword evidence="3 8" id="KW-0418">Kinase</keyword>
<dbReference type="PANTHER" id="PTHR48011">
    <property type="entry name" value="CCR4-NOT TRANSCRIPTIONAL COMPLEX SUBUNIT CAF120-RELATED"/>
    <property type="match status" value="1"/>
</dbReference>
<dbReference type="GO" id="GO:0005524">
    <property type="term" value="F:ATP binding"/>
    <property type="evidence" value="ECO:0007669"/>
    <property type="project" value="UniProtKB-UniRule"/>
</dbReference>
<evidence type="ECO:0000313" key="9">
    <source>
        <dbReference type="Proteomes" id="UP000238479"/>
    </source>
</evidence>
<dbReference type="EC" id="2.7.11.25" evidence="8"/>
<evidence type="ECO:0000256" key="2">
    <source>
        <dbReference type="ARBA" id="ARBA00022741"/>
    </source>
</evidence>
<evidence type="ECO:0000256" key="3">
    <source>
        <dbReference type="ARBA" id="ARBA00022777"/>
    </source>
</evidence>
<dbReference type="SMART" id="SM00220">
    <property type="entry name" value="S_TKc"/>
    <property type="match status" value="1"/>
</dbReference>
<dbReference type="PANTHER" id="PTHR48011:SF6">
    <property type="entry name" value="PROTEIN KINASE DOMAIN-CONTAINING PROTEIN"/>
    <property type="match status" value="1"/>
</dbReference>
<dbReference type="InterPro" id="IPR011009">
    <property type="entry name" value="Kinase-like_dom_sf"/>
</dbReference>
<dbReference type="PROSITE" id="PS00107">
    <property type="entry name" value="PROTEIN_KINASE_ATP"/>
    <property type="match status" value="1"/>
</dbReference>
<dbReference type="GO" id="GO:0004709">
    <property type="term" value="F:MAP kinase kinase kinase activity"/>
    <property type="evidence" value="ECO:0007669"/>
    <property type="project" value="UniProtKB-EC"/>
</dbReference>
<dbReference type="PROSITE" id="PS50011">
    <property type="entry name" value="PROTEIN_KINASE_DOM"/>
    <property type="match status" value="1"/>
</dbReference>
<dbReference type="OMA" id="GCARWMA"/>
<organism evidence="8 9">
    <name type="scientific">Rosa chinensis</name>
    <name type="common">China rose</name>
    <dbReference type="NCBI Taxonomy" id="74649"/>
    <lineage>
        <taxon>Eukaryota</taxon>
        <taxon>Viridiplantae</taxon>
        <taxon>Streptophyta</taxon>
        <taxon>Embryophyta</taxon>
        <taxon>Tracheophyta</taxon>
        <taxon>Spermatophyta</taxon>
        <taxon>Magnoliopsida</taxon>
        <taxon>eudicotyledons</taxon>
        <taxon>Gunneridae</taxon>
        <taxon>Pentapetalae</taxon>
        <taxon>rosids</taxon>
        <taxon>fabids</taxon>
        <taxon>Rosales</taxon>
        <taxon>Rosaceae</taxon>
        <taxon>Rosoideae</taxon>
        <taxon>Rosoideae incertae sedis</taxon>
        <taxon>Rosa</taxon>
    </lineage>
</organism>
<dbReference type="InterPro" id="IPR017441">
    <property type="entry name" value="Protein_kinase_ATP_BS"/>
</dbReference>
<keyword evidence="4 5" id="KW-0067">ATP-binding</keyword>
<evidence type="ECO:0000256" key="5">
    <source>
        <dbReference type="PROSITE-ProRule" id="PRU10141"/>
    </source>
</evidence>
<dbReference type="Gene3D" id="3.30.200.20">
    <property type="entry name" value="Phosphorylase Kinase, domain 1"/>
    <property type="match status" value="1"/>
</dbReference>
<evidence type="ECO:0000256" key="6">
    <source>
        <dbReference type="RuleBase" id="RU000304"/>
    </source>
</evidence>
<dbReference type="PROSITE" id="PS00108">
    <property type="entry name" value="PROTEIN_KINASE_ST"/>
    <property type="match status" value="1"/>
</dbReference>